<dbReference type="EMBL" id="CAUYUJ010017480">
    <property type="protein sequence ID" value="CAK0875147.1"/>
    <property type="molecule type" value="Genomic_DNA"/>
</dbReference>
<reference evidence="2" key="1">
    <citation type="submission" date="2023-10" db="EMBL/GenBank/DDBJ databases">
        <authorList>
            <person name="Chen Y."/>
            <person name="Shah S."/>
            <person name="Dougan E. K."/>
            <person name="Thang M."/>
            <person name="Chan C."/>
        </authorList>
    </citation>
    <scope>NUCLEOTIDE SEQUENCE [LARGE SCALE GENOMIC DNA]</scope>
</reference>
<keyword evidence="3" id="KW-1185">Reference proteome</keyword>
<comment type="caution">
    <text evidence="2">The sequence shown here is derived from an EMBL/GenBank/DDBJ whole genome shotgun (WGS) entry which is preliminary data.</text>
</comment>
<organism evidence="2 3">
    <name type="scientific">Prorocentrum cordatum</name>
    <dbReference type="NCBI Taxonomy" id="2364126"/>
    <lineage>
        <taxon>Eukaryota</taxon>
        <taxon>Sar</taxon>
        <taxon>Alveolata</taxon>
        <taxon>Dinophyceae</taxon>
        <taxon>Prorocentrales</taxon>
        <taxon>Prorocentraceae</taxon>
        <taxon>Prorocentrum</taxon>
    </lineage>
</organism>
<evidence type="ECO:0000313" key="2">
    <source>
        <dbReference type="EMBL" id="CAK0875147.1"/>
    </source>
</evidence>
<proteinExistence type="predicted"/>
<evidence type="ECO:0000313" key="3">
    <source>
        <dbReference type="Proteomes" id="UP001189429"/>
    </source>
</evidence>
<name>A0ABN9VS72_9DINO</name>
<dbReference type="Proteomes" id="UP001189429">
    <property type="component" value="Unassembled WGS sequence"/>
</dbReference>
<evidence type="ECO:0000256" key="1">
    <source>
        <dbReference type="SAM" id="MobiDB-lite"/>
    </source>
</evidence>
<feature type="region of interest" description="Disordered" evidence="1">
    <location>
        <begin position="1"/>
        <end position="31"/>
    </location>
</feature>
<protein>
    <submittedName>
        <fullName evidence="2">Uncharacterized protein</fullName>
    </submittedName>
</protein>
<accession>A0ABN9VS72</accession>
<feature type="non-terminal residue" evidence="2">
    <location>
        <position position="101"/>
    </location>
</feature>
<sequence length="101" mass="10116">MRPEDAIEAAADGEDASMLGQRRGPDARPSPRGPLALTVCLALAAAAAAAVRLAARPAGLAPPRLPRPRPLSLAASGCEDLPGAKSGAAWSDGTNGCDAYE</sequence>
<gene>
    <name evidence="2" type="ORF">PCOR1329_LOCUS59875</name>
</gene>